<evidence type="ECO:0000256" key="1">
    <source>
        <dbReference type="SAM" id="MobiDB-lite"/>
    </source>
</evidence>
<feature type="region of interest" description="Disordered" evidence="1">
    <location>
        <begin position="44"/>
        <end position="105"/>
    </location>
</feature>
<proteinExistence type="predicted"/>
<protein>
    <submittedName>
        <fullName evidence="2">Uncharacterized protein</fullName>
    </submittedName>
</protein>
<name>Q5QA91_XANEU</name>
<reference evidence="2" key="1">
    <citation type="journal article" date="2004" name="Proc. Natl. Acad. Sci. U.S.A.">
        <title>A genetic screen to isolate type III effectors translocated into pepper cells during Xanthomonas infection.</title>
        <authorList>
            <person name="Roden J.A."/>
            <person name="Belt B."/>
            <person name="Ross J.B."/>
            <person name="Tachibana T."/>
            <person name="Vargas J."/>
            <person name="Mudgett M.B."/>
        </authorList>
    </citation>
    <scope>NUCLEOTIDE SEQUENCE</scope>
</reference>
<accession>Q5QA91</accession>
<sequence length="105" mass="11927">MPAVCPADFLSPYANQIRFRSGAWYAMDVERDRGQSFQMHWRSAVGRSLSRQQPSKDARPGRAGRRGCMPMVLRVRTAAPDGAPGDGHWRRVWPEVPKNLWPPQP</sequence>
<dbReference type="EMBL" id="AY756267">
    <property type="protein sequence ID" value="AAV74203.1"/>
    <property type="molecule type" value="Genomic_DNA"/>
</dbReference>
<evidence type="ECO:0000313" key="2">
    <source>
        <dbReference type="EMBL" id="AAV74203.1"/>
    </source>
</evidence>
<organism evidence="2">
    <name type="scientific">Xanthomonas euvesicatoria</name>
    <dbReference type="NCBI Taxonomy" id="456327"/>
    <lineage>
        <taxon>Bacteria</taxon>
        <taxon>Pseudomonadati</taxon>
        <taxon>Pseudomonadota</taxon>
        <taxon>Gammaproteobacteria</taxon>
        <taxon>Lysobacterales</taxon>
        <taxon>Lysobacteraceae</taxon>
        <taxon>Xanthomonas</taxon>
    </lineage>
</organism>
<dbReference type="AlphaFoldDB" id="Q5QA91"/>